<evidence type="ECO:0000256" key="1">
    <source>
        <dbReference type="SAM" id="Phobius"/>
    </source>
</evidence>
<reference evidence="2" key="1">
    <citation type="submission" date="2021-12" db="EMBL/GenBank/DDBJ databases">
        <title>Comparative genomics, transcriptomics and evolutionary studies reveal genomic signatures of adaptation to plant cell wall in hemibiotrophic fungi.</title>
        <authorList>
            <consortium name="DOE Joint Genome Institute"/>
            <person name="Baroncelli R."/>
            <person name="Diaz J.F."/>
            <person name="Benocci T."/>
            <person name="Peng M."/>
            <person name="Battaglia E."/>
            <person name="Haridas S."/>
            <person name="Andreopoulos W."/>
            <person name="Labutti K."/>
            <person name="Pangilinan J."/>
            <person name="Floch G.L."/>
            <person name="Makela M.R."/>
            <person name="Henrissat B."/>
            <person name="Grigoriev I.V."/>
            <person name="Crouch J.A."/>
            <person name="De Vries R.P."/>
            <person name="Sukno S.A."/>
            <person name="Thon M.R."/>
        </authorList>
    </citation>
    <scope>NUCLEOTIDE SEQUENCE</scope>
    <source>
        <strain evidence="2">CBS 112980</strain>
    </source>
</reference>
<organism evidence="2 3">
    <name type="scientific">Glomerella acutata</name>
    <name type="common">Colletotrichum acutatum</name>
    <dbReference type="NCBI Taxonomy" id="27357"/>
    <lineage>
        <taxon>Eukaryota</taxon>
        <taxon>Fungi</taxon>
        <taxon>Dikarya</taxon>
        <taxon>Ascomycota</taxon>
        <taxon>Pezizomycotina</taxon>
        <taxon>Sordariomycetes</taxon>
        <taxon>Hypocreomycetidae</taxon>
        <taxon>Glomerellales</taxon>
        <taxon>Glomerellaceae</taxon>
        <taxon>Colletotrichum</taxon>
        <taxon>Colletotrichum acutatum species complex</taxon>
    </lineage>
</organism>
<sequence>MSSWPKPWGLTAGRVVWINGFAMIVAAWFGAELPSCCLSPEDRYWNVTVSEGFRGTFFDGFSKETGLWGLFYGVRVVMISKGSYTPCASRLLSFSSRRGVAGRRGRSGLVGLAVTARYGQASNIPLLSHSLALPRKSLRVAGHMHPAPG</sequence>
<dbReference type="EMBL" id="JAHMHS010000046">
    <property type="protein sequence ID" value="KAK1724955.1"/>
    <property type="molecule type" value="Genomic_DNA"/>
</dbReference>
<name>A0AAD8UN07_GLOAC</name>
<comment type="caution">
    <text evidence="2">The sequence shown here is derived from an EMBL/GenBank/DDBJ whole genome shotgun (WGS) entry which is preliminary data.</text>
</comment>
<keyword evidence="1" id="KW-1133">Transmembrane helix</keyword>
<protein>
    <submittedName>
        <fullName evidence="2">Uncharacterized protein</fullName>
    </submittedName>
</protein>
<dbReference type="AlphaFoldDB" id="A0AAD8UN07"/>
<keyword evidence="3" id="KW-1185">Reference proteome</keyword>
<dbReference type="Proteomes" id="UP001244207">
    <property type="component" value="Unassembled WGS sequence"/>
</dbReference>
<evidence type="ECO:0000313" key="3">
    <source>
        <dbReference type="Proteomes" id="UP001244207"/>
    </source>
</evidence>
<dbReference type="RefSeq" id="XP_060365010.1">
    <property type="nucleotide sequence ID" value="XM_060502359.1"/>
</dbReference>
<gene>
    <name evidence="2" type="ORF">BDZ83DRAFT_318931</name>
</gene>
<keyword evidence="1" id="KW-0472">Membrane</keyword>
<keyword evidence="1" id="KW-0812">Transmembrane</keyword>
<accession>A0AAD8UN07</accession>
<feature type="transmembrane region" description="Helical" evidence="1">
    <location>
        <begin position="12"/>
        <end position="31"/>
    </location>
</feature>
<evidence type="ECO:0000313" key="2">
    <source>
        <dbReference type="EMBL" id="KAK1724955.1"/>
    </source>
</evidence>
<proteinExistence type="predicted"/>
<dbReference type="GeneID" id="85386258"/>